<organism evidence="2 3">
    <name type="scientific">Paraburkholderia xenovorans (strain LB400)</name>
    <dbReference type="NCBI Taxonomy" id="266265"/>
    <lineage>
        <taxon>Bacteria</taxon>
        <taxon>Pseudomonadati</taxon>
        <taxon>Pseudomonadota</taxon>
        <taxon>Betaproteobacteria</taxon>
        <taxon>Burkholderiales</taxon>
        <taxon>Burkholderiaceae</taxon>
        <taxon>Paraburkholderia</taxon>
    </lineage>
</organism>
<evidence type="ECO:0000313" key="2">
    <source>
        <dbReference type="EMBL" id="ABE34326.1"/>
    </source>
</evidence>
<sequence>MQCARPIDPGLPGRRAQESNRSDRSKIFFVRERVKIFAAPRNSYPRRAAFRHFVLGLQTRSEVLTQNSTTAFQLQAFSRKFAVGHPRGWLCASAHFYSFRKAARGNTALSMAFRQCCAAKVFLSW</sequence>
<reference evidence="2 3" key="1">
    <citation type="journal article" date="2006" name="Proc. Natl. Acad. Sci. U.S.A.">
        <title>Burkholderia xenovorans LB400 harbors a multi-replicon, 9.73-Mbp genome shaped for versatility.</title>
        <authorList>
            <person name="Chain P.S."/>
            <person name="Denef V.J."/>
            <person name="Konstantinidis K.T."/>
            <person name="Vergez L.M."/>
            <person name="Agullo L."/>
            <person name="Reyes V.L."/>
            <person name="Hauser L."/>
            <person name="Cordova M."/>
            <person name="Gomez L."/>
            <person name="Gonzalez M."/>
            <person name="Land M."/>
            <person name="Lao V."/>
            <person name="Larimer F."/>
            <person name="LiPuma J.J."/>
            <person name="Mahenthiralingam E."/>
            <person name="Malfatti S.A."/>
            <person name="Marx C.J."/>
            <person name="Parnell J.J."/>
            <person name="Ramette A."/>
            <person name="Richardson P."/>
            <person name="Seeger M."/>
            <person name="Smith D."/>
            <person name="Spilker T."/>
            <person name="Sul W.J."/>
            <person name="Tsoi T.V."/>
            <person name="Ulrich L.E."/>
            <person name="Zhulin I.B."/>
            <person name="Tiedje J.M."/>
        </authorList>
    </citation>
    <scope>NUCLEOTIDE SEQUENCE [LARGE SCALE GENOMIC DNA]</scope>
    <source>
        <strain evidence="2 3">LB400</strain>
    </source>
</reference>
<keyword evidence="3" id="KW-1185">Reference proteome</keyword>
<dbReference type="Proteomes" id="UP000001817">
    <property type="component" value="Chromosome 2"/>
</dbReference>
<dbReference type="KEGG" id="bxe:Bxe_B1639"/>
<gene>
    <name evidence="2" type="ORF">Bxe_B1639</name>
</gene>
<dbReference type="STRING" id="266265.Bxe_B1639"/>
<dbReference type="AlphaFoldDB" id="Q13NL3"/>
<feature type="region of interest" description="Disordered" evidence="1">
    <location>
        <begin position="1"/>
        <end position="22"/>
    </location>
</feature>
<dbReference type="EMBL" id="CP000271">
    <property type="protein sequence ID" value="ABE34326.1"/>
    <property type="molecule type" value="Genomic_DNA"/>
</dbReference>
<proteinExistence type="predicted"/>
<accession>Q13NL3</accession>
<evidence type="ECO:0000256" key="1">
    <source>
        <dbReference type="SAM" id="MobiDB-lite"/>
    </source>
</evidence>
<protein>
    <submittedName>
        <fullName evidence="2">Uncharacterized protein</fullName>
    </submittedName>
</protein>
<name>Q13NL3_PARXL</name>
<evidence type="ECO:0000313" key="3">
    <source>
        <dbReference type="Proteomes" id="UP000001817"/>
    </source>
</evidence>